<accession>A0ABW5ARG0</accession>
<reference evidence="2" key="1">
    <citation type="journal article" date="2019" name="Int. J. Syst. Evol. Microbiol.">
        <title>The Global Catalogue of Microorganisms (GCM) 10K type strain sequencing project: providing services to taxonomists for standard genome sequencing and annotation.</title>
        <authorList>
            <consortium name="The Broad Institute Genomics Platform"/>
            <consortium name="The Broad Institute Genome Sequencing Center for Infectious Disease"/>
            <person name="Wu L."/>
            <person name="Ma J."/>
        </authorList>
    </citation>
    <scope>NUCLEOTIDE SEQUENCE [LARGE SCALE GENOMIC DNA]</scope>
    <source>
        <strain evidence="2">CGMCC 1.6774</strain>
    </source>
</reference>
<gene>
    <name evidence="1" type="ORF">ACFSOX_21820</name>
</gene>
<evidence type="ECO:0000313" key="1">
    <source>
        <dbReference type="EMBL" id="MFD2184800.1"/>
    </source>
</evidence>
<protein>
    <submittedName>
        <fullName evidence="1">Uncharacterized protein</fullName>
    </submittedName>
</protein>
<name>A0ABW5ARG0_9BRAD</name>
<keyword evidence="2" id="KW-1185">Reference proteome</keyword>
<organism evidence="1 2">
    <name type="scientific">Rhodoplanes azumiensis</name>
    <dbReference type="NCBI Taxonomy" id="1897628"/>
    <lineage>
        <taxon>Bacteria</taxon>
        <taxon>Pseudomonadati</taxon>
        <taxon>Pseudomonadota</taxon>
        <taxon>Alphaproteobacteria</taxon>
        <taxon>Hyphomicrobiales</taxon>
        <taxon>Nitrobacteraceae</taxon>
        <taxon>Rhodoplanes</taxon>
    </lineage>
</organism>
<dbReference type="RefSeq" id="WP_378479935.1">
    <property type="nucleotide sequence ID" value="NZ_JBHUIW010000035.1"/>
</dbReference>
<dbReference type="EMBL" id="JBHUIW010000035">
    <property type="protein sequence ID" value="MFD2184800.1"/>
    <property type="molecule type" value="Genomic_DNA"/>
</dbReference>
<comment type="caution">
    <text evidence="1">The sequence shown here is derived from an EMBL/GenBank/DDBJ whole genome shotgun (WGS) entry which is preliminary data.</text>
</comment>
<sequence length="109" mass="12543">MARYRHQQTGRSCMEGRYFEQKRIAEMLRGALAEMAVLCAEQSPSTEAIEHVERWTLRWIDLVEAMIWNTPTETDVKDLHAALEKLRAMAPEMRVRADMSRVPAQLAGV</sequence>
<proteinExistence type="predicted"/>
<dbReference type="Proteomes" id="UP001597314">
    <property type="component" value="Unassembled WGS sequence"/>
</dbReference>
<evidence type="ECO:0000313" key="2">
    <source>
        <dbReference type="Proteomes" id="UP001597314"/>
    </source>
</evidence>